<evidence type="ECO:0000313" key="6">
    <source>
        <dbReference type="Proteomes" id="UP000001060"/>
    </source>
</evidence>
<dbReference type="OrthoDB" id="5650461at2"/>
<dbReference type="InterPro" id="IPR001638">
    <property type="entry name" value="Solute-binding_3/MltF_N"/>
</dbReference>
<keyword evidence="6" id="KW-1185">Reference proteome</keyword>
<dbReference type="eggNOG" id="COG0834">
    <property type="taxonomic scope" value="Bacteria"/>
</dbReference>
<dbReference type="CDD" id="cd13622">
    <property type="entry name" value="PBP2_Arg_3"/>
    <property type="match status" value="1"/>
</dbReference>
<gene>
    <name evidence="5" type="ordered locus">LLO_3328</name>
</gene>
<dbReference type="AlphaFoldDB" id="D3HMU2"/>
<dbReference type="Proteomes" id="UP000001060">
    <property type="component" value="Chromosome"/>
</dbReference>
<accession>D3HMU2</accession>
<organism evidence="5 6">
    <name type="scientific">Legionella longbeachae serogroup 1 (strain NSW150)</name>
    <dbReference type="NCBI Taxonomy" id="661367"/>
    <lineage>
        <taxon>Bacteria</taxon>
        <taxon>Pseudomonadati</taxon>
        <taxon>Pseudomonadota</taxon>
        <taxon>Gammaproteobacteria</taxon>
        <taxon>Legionellales</taxon>
        <taxon>Legionellaceae</taxon>
        <taxon>Legionella</taxon>
    </lineage>
</organism>
<feature type="domain" description="Solute-binding protein family 3/N-terminal" evidence="4">
    <location>
        <begin position="23"/>
        <end position="241"/>
    </location>
</feature>
<evidence type="ECO:0000256" key="1">
    <source>
        <dbReference type="ARBA" id="ARBA00010333"/>
    </source>
</evidence>
<dbReference type="PANTHER" id="PTHR35936:SF34">
    <property type="entry name" value="ABC TRANSPORTER EXTRACELLULAR-BINDING PROTEIN YCKB-RELATED"/>
    <property type="match status" value="1"/>
</dbReference>
<dbReference type="SUPFAM" id="SSF53850">
    <property type="entry name" value="Periplasmic binding protein-like II"/>
    <property type="match status" value="1"/>
</dbReference>
<dbReference type="PANTHER" id="PTHR35936">
    <property type="entry name" value="MEMBRANE-BOUND LYTIC MUREIN TRANSGLYCOSYLASE F"/>
    <property type="match status" value="1"/>
</dbReference>
<protein>
    <submittedName>
        <fullName evidence="5">Putative amino acid binding protein</fullName>
    </submittedName>
</protein>
<name>D3HMU2_LEGLN</name>
<dbReference type="EMBL" id="FN650140">
    <property type="protein sequence ID" value="CBJ13788.1"/>
    <property type="molecule type" value="Genomic_DNA"/>
</dbReference>
<dbReference type="GeneID" id="40927508"/>
<dbReference type="STRING" id="661367.LLO_3328"/>
<evidence type="ECO:0000256" key="2">
    <source>
        <dbReference type="ARBA" id="ARBA00022729"/>
    </source>
</evidence>
<feature type="signal peptide" evidence="3">
    <location>
        <begin position="1"/>
        <end position="21"/>
    </location>
</feature>
<dbReference type="SMART" id="SM00062">
    <property type="entry name" value="PBPb"/>
    <property type="match status" value="1"/>
</dbReference>
<dbReference type="RefSeq" id="WP_003634110.1">
    <property type="nucleotide sequence ID" value="NC_013861.1"/>
</dbReference>
<feature type="chain" id="PRO_5003046184" evidence="3">
    <location>
        <begin position="22"/>
        <end position="241"/>
    </location>
</feature>
<keyword evidence="2 3" id="KW-0732">Signal</keyword>
<comment type="similarity">
    <text evidence="1">Belongs to the bacterial solute-binding protein 3 family.</text>
</comment>
<dbReference type="KEGG" id="llo:LLO_3328"/>
<sequence length="241" mass="27389">MKLIKYIICFALLMSSIFAYSNTVKVGIVKFVPPFSSVDTSNHYFGFCIDLINEVCKRINTTCEYKAIDPDSMLDELEKGTVDISISSTPISNHLPPEFIFSIPYLTSHGQFITNNPNIKKLSDLQDKKIGTLKDSDLHRILKLYTSDENIKEYDRINDLMEGFTDHSVDALLLNVDILKYLTNNNLINGWTISKSINLGNGYGILTLNKNAELMNKINKAILEIENDGTYEMIYNKYFGK</sequence>
<proteinExistence type="inferred from homology"/>
<evidence type="ECO:0000259" key="4">
    <source>
        <dbReference type="SMART" id="SM00062"/>
    </source>
</evidence>
<dbReference type="Gene3D" id="3.40.190.10">
    <property type="entry name" value="Periplasmic binding protein-like II"/>
    <property type="match status" value="2"/>
</dbReference>
<dbReference type="HOGENOM" id="CLU_019602_18_0_6"/>
<dbReference type="Pfam" id="PF00497">
    <property type="entry name" value="SBP_bac_3"/>
    <property type="match status" value="1"/>
</dbReference>
<evidence type="ECO:0000313" key="5">
    <source>
        <dbReference type="EMBL" id="CBJ13788.1"/>
    </source>
</evidence>
<reference evidence="5 6" key="1">
    <citation type="journal article" date="2010" name="PLoS Genet.">
        <title>Analysis of the Legionella longbeachae genome and transcriptome uncovers unique strategies to cause Legionnaires' disease.</title>
        <authorList>
            <person name="Cazalet C."/>
            <person name="Gomez-Valero L."/>
            <person name="Rusniok C."/>
            <person name="Lomma M."/>
            <person name="Dervins-Ravault D."/>
            <person name="Newton H."/>
            <person name="Sansom F."/>
            <person name="Jarraud S."/>
            <person name="Zidane N."/>
            <person name="Ma L."/>
            <person name="Bouchier C."/>
            <person name="Etienne J."/>
            <person name="Hartland E."/>
            <person name="Buchrieser C."/>
        </authorList>
    </citation>
    <scope>NUCLEOTIDE SEQUENCE [LARGE SCALE GENOMIC DNA]</scope>
    <source>
        <strain evidence="5 6">NSW150</strain>
    </source>
</reference>
<evidence type="ECO:0000256" key="3">
    <source>
        <dbReference type="SAM" id="SignalP"/>
    </source>
</evidence>